<dbReference type="PIRSF" id="PIRSF006493">
    <property type="entry name" value="Prok_Ku"/>
    <property type="match status" value="1"/>
</dbReference>
<organism evidence="5 6">
    <name type="scientific">Rhizobium gallicum bv. gallicum R602sp</name>
    <dbReference type="NCBI Taxonomy" id="1041138"/>
    <lineage>
        <taxon>Bacteria</taxon>
        <taxon>Pseudomonadati</taxon>
        <taxon>Pseudomonadota</taxon>
        <taxon>Alphaproteobacteria</taxon>
        <taxon>Hyphomicrobiales</taxon>
        <taxon>Rhizobiaceae</taxon>
        <taxon>Rhizobium/Agrobacterium group</taxon>
        <taxon>Rhizobium</taxon>
    </lineage>
</organism>
<comment type="similarity">
    <text evidence="2">Belongs to the prokaryotic Ku family.</text>
</comment>
<dbReference type="GO" id="GO:0003690">
    <property type="term" value="F:double-stranded DNA binding"/>
    <property type="evidence" value="ECO:0007669"/>
    <property type="project" value="UniProtKB-UniRule"/>
</dbReference>
<keyword evidence="5" id="KW-0547">Nucleotide-binding</keyword>
<dbReference type="CDD" id="cd00789">
    <property type="entry name" value="KU_like"/>
    <property type="match status" value="1"/>
</dbReference>
<keyword evidence="2" id="KW-0233">DNA recombination</keyword>
<feature type="domain" description="Ku" evidence="4">
    <location>
        <begin position="55"/>
        <end position="184"/>
    </location>
</feature>
<dbReference type="InterPro" id="IPR016194">
    <property type="entry name" value="SPOC-like_C_dom_sf"/>
</dbReference>
<gene>
    <name evidence="2" type="primary">ku</name>
    <name evidence="5" type="ORF">RGR602_PC00620</name>
</gene>
<dbReference type="HOGENOM" id="CLU_048975_0_0_5"/>
<feature type="compositionally biased region" description="Basic and acidic residues" evidence="3">
    <location>
        <begin position="258"/>
        <end position="272"/>
    </location>
</feature>
<keyword evidence="5" id="KW-0067">ATP-binding</keyword>
<evidence type="ECO:0000256" key="3">
    <source>
        <dbReference type="SAM" id="MobiDB-lite"/>
    </source>
</evidence>
<name>A0A0B4X9I2_9HYPH</name>
<dbReference type="EMBL" id="CP006880">
    <property type="protein sequence ID" value="AJD44659.1"/>
    <property type="molecule type" value="Genomic_DNA"/>
</dbReference>
<comment type="subunit">
    <text evidence="2">Homodimer. Interacts with LigD.</text>
</comment>
<dbReference type="PANTHER" id="PTHR41251:SF1">
    <property type="entry name" value="NON-HOMOLOGOUS END JOINING PROTEIN KU"/>
    <property type="match status" value="1"/>
</dbReference>
<dbReference type="KEGG" id="rga:RGR602_PC00620"/>
<keyword evidence="1 2" id="KW-0238">DNA-binding</keyword>
<dbReference type="RefSeq" id="WP_040114975.1">
    <property type="nucleotide sequence ID" value="NZ_CP006880.1"/>
</dbReference>
<dbReference type="GO" id="GO:0006310">
    <property type="term" value="P:DNA recombination"/>
    <property type="evidence" value="ECO:0007669"/>
    <property type="project" value="UniProtKB-KW"/>
</dbReference>
<keyword evidence="5" id="KW-0347">Helicase</keyword>
<reference evidence="5 6" key="1">
    <citation type="submission" date="2013-11" db="EMBL/GenBank/DDBJ databases">
        <title>Complete genome sequence of Rhizobium gallicum bv. gallicum R602.</title>
        <authorList>
            <person name="Bustos P."/>
            <person name="Santamaria R.I."/>
            <person name="Lozano L."/>
            <person name="Acosta J.L."/>
            <person name="Ormeno-Orrillo E."/>
            <person name="Rogel M.A."/>
            <person name="Romero D."/>
            <person name="Cevallos M.A."/>
            <person name="Martinez-Romero E."/>
            <person name="Gonzalez V."/>
        </authorList>
    </citation>
    <scope>NUCLEOTIDE SEQUENCE [LARGE SCALE GENOMIC DNA]</scope>
    <source>
        <strain evidence="5 6">R602</strain>
        <plasmid evidence="5 6">pRgalR602c</plasmid>
    </source>
</reference>
<feature type="region of interest" description="Disordered" evidence="3">
    <location>
        <begin position="231"/>
        <end position="272"/>
    </location>
</feature>
<evidence type="ECO:0000256" key="2">
    <source>
        <dbReference type="HAMAP-Rule" id="MF_01875"/>
    </source>
</evidence>
<dbReference type="Proteomes" id="UP000031368">
    <property type="component" value="Plasmid pRgalR602c"/>
</dbReference>
<evidence type="ECO:0000313" key="5">
    <source>
        <dbReference type="EMBL" id="AJD44659.1"/>
    </source>
</evidence>
<keyword evidence="2" id="KW-0234">DNA repair</keyword>
<dbReference type="Gene3D" id="2.40.290.10">
    <property type="match status" value="1"/>
</dbReference>
<proteinExistence type="inferred from homology"/>
<dbReference type="InterPro" id="IPR006164">
    <property type="entry name" value="DNA_bd_Ku70/Ku80"/>
</dbReference>
<dbReference type="SMART" id="SM00559">
    <property type="entry name" value="Ku78"/>
    <property type="match status" value="1"/>
</dbReference>
<geneLocation type="plasmid" evidence="5 6">
    <name>pRgalR602c</name>
</geneLocation>
<accession>A0A0B4X9I2</accession>
<dbReference type="AlphaFoldDB" id="A0A0B4X9I2"/>
<keyword evidence="5" id="KW-0378">Hydrolase</keyword>
<dbReference type="PANTHER" id="PTHR41251">
    <property type="entry name" value="NON-HOMOLOGOUS END JOINING PROTEIN KU"/>
    <property type="match status" value="1"/>
</dbReference>
<evidence type="ECO:0000256" key="1">
    <source>
        <dbReference type="ARBA" id="ARBA00023125"/>
    </source>
</evidence>
<dbReference type="HAMAP" id="MF_01875">
    <property type="entry name" value="Prokaryotic_Ku"/>
    <property type="match status" value="1"/>
</dbReference>
<dbReference type="InterPro" id="IPR009187">
    <property type="entry name" value="Prok_Ku"/>
</dbReference>
<evidence type="ECO:0000313" key="6">
    <source>
        <dbReference type="Proteomes" id="UP000031368"/>
    </source>
</evidence>
<dbReference type="GO" id="GO:0004386">
    <property type="term" value="F:helicase activity"/>
    <property type="evidence" value="ECO:0007669"/>
    <property type="project" value="UniProtKB-KW"/>
</dbReference>
<protein>
    <recommendedName>
        <fullName evidence="2">Non-homologous end joining protein Ku</fullName>
    </recommendedName>
</protein>
<keyword evidence="6" id="KW-1185">Reference proteome</keyword>
<sequence>MALRPYWKGYLKLSLVTCPVQMTPATSENEKVRFHTLNRQTQHRVVSHYVDSVTGKEVKDEDEVKGYQKGENDYVILEDEELENVALESTKTIDIEVFAPRDSVGWIWLDTPYYLSPDDPVGQEAFSVIRDAMAAENMVGISRLVISRRERAVMLEPRGKGIVLWTLRYGDEVRDAETYFEKIDDEMTDNELMPLVQQLIKKQTQHWNPKMASDPVQDKLLDIIEAKKKLMKKPARAKSKGKDKEEPAPTNVINIMDALRKSVEAENRSERQ</sequence>
<dbReference type="SUPFAM" id="SSF100939">
    <property type="entry name" value="SPOC domain-like"/>
    <property type="match status" value="1"/>
</dbReference>
<dbReference type="Pfam" id="PF02735">
    <property type="entry name" value="Ku"/>
    <property type="match status" value="1"/>
</dbReference>
<evidence type="ECO:0000259" key="4">
    <source>
        <dbReference type="SMART" id="SM00559"/>
    </source>
</evidence>
<keyword evidence="5" id="KW-0614">Plasmid</keyword>
<dbReference type="GO" id="GO:0006303">
    <property type="term" value="P:double-strand break repair via nonhomologous end joining"/>
    <property type="evidence" value="ECO:0007669"/>
    <property type="project" value="UniProtKB-UniRule"/>
</dbReference>
<keyword evidence="2" id="KW-0227">DNA damage</keyword>
<dbReference type="NCBIfam" id="TIGR02772">
    <property type="entry name" value="Ku_bact"/>
    <property type="match status" value="1"/>
</dbReference>
<comment type="function">
    <text evidence="2">With LigD forms a non-homologous end joining (NHEJ) DNA repair enzyme, which repairs dsDNA breaks with reduced fidelity. Binds linear dsDNA with 5'- and 3'- overhangs but not closed circular dsDNA nor ssDNA. Recruits and stimulates the ligase activity of LigD.</text>
</comment>